<dbReference type="Gene3D" id="3.40.50.1000">
    <property type="entry name" value="HAD superfamily/HAD-like"/>
    <property type="match status" value="1"/>
</dbReference>
<comment type="caution">
    <text evidence="5">The sequence shown here is derived from an EMBL/GenBank/DDBJ whole genome shotgun (WGS) entry which is preliminary data.</text>
</comment>
<keyword evidence="4" id="KW-0460">Magnesium</keyword>
<keyword evidence="2" id="KW-0479">Metal-binding</keyword>
<proteinExistence type="inferred from homology"/>
<dbReference type="InterPro" id="IPR023214">
    <property type="entry name" value="HAD_sf"/>
</dbReference>
<dbReference type="Proteomes" id="UP001206483">
    <property type="component" value="Unassembled WGS sequence"/>
</dbReference>
<comment type="similarity">
    <text evidence="1">Belongs to the HAD-like hydrolase superfamily. SerB family.</text>
</comment>
<dbReference type="InterPro" id="IPR006385">
    <property type="entry name" value="HAD_hydro_SerB1"/>
</dbReference>
<dbReference type="EMBL" id="JAMZDX010000006">
    <property type="protein sequence ID" value="MCP2312806.1"/>
    <property type="molecule type" value="Genomic_DNA"/>
</dbReference>
<keyword evidence="6" id="KW-1185">Reference proteome</keyword>
<dbReference type="NCBIfam" id="TIGR01488">
    <property type="entry name" value="HAD-SF-IB"/>
    <property type="match status" value="1"/>
</dbReference>
<gene>
    <name evidence="5" type="ORF">FHR36_005987</name>
</gene>
<dbReference type="InterPro" id="IPR050582">
    <property type="entry name" value="HAD-like_SerB"/>
</dbReference>
<evidence type="ECO:0000256" key="4">
    <source>
        <dbReference type="ARBA" id="ARBA00022842"/>
    </source>
</evidence>
<dbReference type="SUPFAM" id="SSF56784">
    <property type="entry name" value="HAD-like"/>
    <property type="match status" value="1"/>
</dbReference>
<evidence type="ECO:0000313" key="6">
    <source>
        <dbReference type="Proteomes" id="UP001206483"/>
    </source>
</evidence>
<evidence type="ECO:0000256" key="3">
    <source>
        <dbReference type="ARBA" id="ARBA00022801"/>
    </source>
</evidence>
<dbReference type="PANTHER" id="PTHR43344:SF13">
    <property type="entry name" value="PHOSPHATASE RV3661-RELATED"/>
    <property type="match status" value="1"/>
</dbReference>
<reference evidence="5 6" key="1">
    <citation type="submission" date="2022-06" db="EMBL/GenBank/DDBJ databases">
        <title>Sequencing the genomes of 1000 actinobacteria strains.</title>
        <authorList>
            <person name="Klenk H.-P."/>
        </authorList>
    </citation>
    <scope>NUCLEOTIDE SEQUENCE [LARGE SCALE GENOMIC DNA]</scope>
    <source>
        <strain evidence="5 6">DSM 41656</strain>
    </source>
</reference>
<evidence type="ECO:0000313" key="5">
    <source>
        <dbReference type="EMBL" id="MCP2312806.1"/>
    </source>
</evidence>
<evidence type="ECO:0000256" key="2">
    <source>
        <dbReference type="ARBA" id="ARBA00022723"/>
    </source>
</evidence>
<dbReference type="RefSeq" id="WP_253802211.1">
    <property type="nucleotide sequence ID" value="NZ_BAAAUB010000105.1"/>
</dbReference>
<dbReference type="Gene3D" id="1.20.1440.100">
    <property type="entry name" value="SG protein - dephosphorylation function"/>
    <property type="match status" value="1"/>
</dbReference>
<organism evidence="5 6">
    <name type="scientific">Kitasatospora paracochleata</name>
    <dbReference type="NCBI Taxonomy" id="58354"/>
    <lineage>
        <taxon>Bacteria</taxon>
        <taxon>Bacillati</taxon>
        <taxon>Actinomycetota</taxon>
        <taxon>Actinomycetes</taxon>
        <taxon>Kitasatosporales</taxon>
        <taxon>Streptomycetaceae</taxon>
        <taxon>Kitasatospora</taxon>
    </lineage>
</organism>
<dbReference type="InterPro" id="IPR036412">
    <property type="entry name" value="HAD-like_sf"/>
</dbReference>
<dbReference type="Pfam" id="PF12710">
    <property type="entry name" value="HAD"/>
    <property type="match status" value="1"/>
</dbReference>
<accession>A0ABT1J7V8</accession>
<dbReference type="PANTHER" id="PTHR43344">
    <property type="entry name" value="PHOSPHOSERINE PHOSPHATASE"/>
    <property type="match status" value="1"/>
</dbReference>
<keyword evidence="3 5" id="KW-0378">Hydrolase</keyword>
<dbReference type="NCBIfam" id="TIGR01490">
    <property type="entry name" value="HAD-SF-IB-hyp1"/>
    <property type="match status" value="1"/>
</dbReference>
<protein>
    <submittedName>
        <fullName evidence="5">HAD superfamily hydrolase (TIGR01490 family)</fullName>
    </submittedName>
</protein>
<sequence>MPPVRLVFADVDETLIGLKSMFDFHAHYLTARHGEAGARRAARFWVELTARAAAGLPREQSNRVYYRAWAGEVEAEVAAAGRRWFAERSAVPGFYLPATRAALAAHRADGAAIALVSGSFAPILDPIAEDVGAAHLVCSRPEVRGGRYTGGLTGEPVIGAAKRAAVRALLGAHPDLDPADCWAYGDHVSDLPMLAEVGRPVVVGADPELLALLPGADRLPAGRG</sequence>
<name>A0ABT1J7V8_9ACTN</name>
<evidence type="ECO:0000256" key="1">
    <source>
        <dbReference type="ARBA" id="ARBA00009184"/>
    </source>
</evidence>
<dbReference type="GO" id="GO:0016787">
    <property type="term" value="F:hydrolase activity"/>
    <property type="evidence" value="ECO:0007669"/>
    <property type="project" value="UniProtKB-KW"/>
</dbReference>